<reference evidence="2 3" key="1">
    <citation type="submission" date="2019-05" db="EMBL/GenBank/DDBJ databases">
        <authorList>
            <person name="Moore K."/>
            <person name="O'Neill P."/>
            <person name="Farbos A."/>
            <person name="Studholme D.J."/>
        </authorList>
    </citation>
    <scope>NUCLEOTIDE SEQUENCE [LARGE SCALE GENOMIC DNA]</scope>
    <source>
        <strain evidence="2 3">DSM 9128</strain>
    </source>
</reference>
<evidence type="ECO:0000256" key="1">
    <source>
        <dbReference type="SAM" id="Phobius"/>
    </source>
</evidence>
<dbReference type="EMBL" id="VASG01000001">
    <property type="protein sequence ID" value="TLP78626.1"/>
    <property type="molecule type" value="Genomic_DNA"/>
</dbReference>
<proteinExistence type="predicted"/>
<protein>
    <submittedName>
        <fullName evidence="2">Uncharacterized protein</fullName>
    </submittedName>
</protein>
<dbReference type="RefSeq" id="WP_138212836.1">
    <property type="nucleotide sequence ID" value="NZ_VASG01000001.1"/>
</dbReference>
<evidence type="ECO:0000313" key="2">
    <source>
        <dbReference type="EMBL" id="TLP78626.1"/>
    </source>
</evidence>
<sequence>MEVRFLPQTEFDNVHFYRAATLLILLAMAAFTLIKMFSGVVPLFSALPLCLLLLGGRFAVEWRRVSQAEPAFIDKGELVLCGYESHRQIALEKISSVRSRHSLFMVRRYRSWSEHLAFVEFTLDSGERVSTLAESRVFELPAASGTLAAIESAILAAKVKRQGGEADAVSGGR</sequence>
<dbReference type="AlphaFoldDB" id="A0A5R9ALB9"/>
<dbReference type="Proteomes" id="UP000307510">
    <property type="component" value="Unassembled WGS sequence"/>
</dbReference>
<reference evidence="3" key="2">
    <citation type="submission" date="2019-06" db="EMBL/GenBank/DDBJ databases">
        <title>AzeR, a transcriptional regulator that responds to azelaic acid in Pseudomonas nitroreducens.</title>
        <authorList>
            <person name="Bez C."/>
            <person name="Javvadi S.G."/>
            <person name="Bertani I."/>
            <person name="Devescovi G."/>
            <person name="Studholme D.J."/>
            <person name="Geller A."/>
            <person name="Levy A."/>
            <person name="Venturi V."/>
        </authorList>
    </citation>
    <scope>NUCLEOTIDE SEQUENCE [LARGE SCALE GENOMIC DNA]</scope>
    <source>
        <strain evidence="3">DSM 9128</strain>
    </source>
</reference>
<name>A0A5R9ALB9_PSENT</name>
<keyword evidence="1" id="KW-1133">Transmembrane helix</keyword>
<accession>A0A5R9ALB9</accession>
<feature type="transmembrane region" description="Helical" evidence="1">
    <location>
        <begin position="16"/>
        <end position="34"/>
    </location>
</feature>
<comment type="caution">
    <text evidence="2">The sequence shown here is derived from an EMBL/GenBank/DDBJ whole genome shotgun (WGS) entry which is preliminary data.</text>
</comment>
<keyword evidence="1" id="KW-0812">Transmembrane</keyword>
<gene>
    <name evidence="2" type="ORF">FEA48_05340</name>
</gene>
<evidence type="ECO:0000313" key="3">
    <source>
        <dbReference type="Proteomes" id="UP000307510"/>
    </source>
</evidence>
<keyword evidence="1" id="KW-0472">Membrane</keyword>
<organism evidence="2 3">
    <name type="scientific">Pseudomonas nitroreducens</name>
    <dbReference type="NCBI Taxonomy" id="46680"/>
    <lineage>
        <taxon>Bacteria</taxon>
        <taxon>Pseudomonadati</taxon>
        <taxon>Pseudomonadota</taxon>
        <taxon>Gammaproteobacteria</taxon>
        <taxon>Pseudomonadales</taxon>
        <taxon>Pseudomonadaceae</taxon>
        <taxon>Pseudomonas</taxon>
    </lineage>
</organism>